<dbReference type="Proteomes" id="UP000600171">
    <property type="component" value="Unassembled WGS sequence"/>
</dbReference>
<dbReference type="HAMAP" id="MF_00128">
    <property type="entry name" value="NrdI"/>
    <property type="match status" value="1"/>
</dbReference>
<comment type="similarity">
    <text evidence="2 4">Belongs to the NrdI family.</text>
</comment>
<dbReference type="GO" id="GO:0010181">
    <property type="term" value="F:FMN binding"/>
    <property type="evidence" value="ECO:0007669"/>
    <property type="project" value="InterPro"/>
</dbReference>
<dbReference type="NCBIfam" id="TIGR00333">
    <property type="entry name" value="nrdI"/>
    <property type="match status" value="1"/>
</dbReference>
<dbReference type="InterPro" id="IPR004465">
    <property type="entry name" value="RNR_NrdI"/>
</dbReference>
<organism evidence="5 6">
    <name type="scientific">Rothia aerolata</name>
    <dbReference type="NCBI Taxonomy" id="1812262"/>
    <lineage>
        <taxon>Bacteria</taxon>
        <taxon>Bacillati</taxon>
        <taxon>Actinomycetota</taxon>
        <taxon>Actinomycetes</taxon>
        <taxon>Micrococcales</taxon>
        <taxon>Micrococcaceae</taxon>
        <taxon>Rothia</taxon>
    </lineage>
</organism>
<dbReference type="Gene3D" id="3.40.50.360">
    <property type="match status" value="1"/>
</dbReference>
<dbReference type="InterPro" id="IPR020852">
    <property type="entry name" value="RNR_Ib_NrdI_bac"/>
</dbReference>
<name>A0A917INH9_9MICC</name>
<evidence type="ECO:0000256" key="4">
    <source>
        <dbReference type="HAMAP-Rule" id="MF_00128"/>
    </source>
</evidence>
<protein>
    <recommendedName>
        <fullName evidence="3 4">Protein NrdI</fullName>
    </recommendedName>
</protein>
<proteinExistence type="inferred from homology"/>
<dbReference type="Pfam" id="PF07972">
    <property type="entry name" value="Flavodoxin_NdrI"/>
    <property type="match status" value="1"/>
</dbReference>
<comment type="caution">
    <text evidence="5">The sequence shown here is derived from an EMBL/GenBank/DDBJ whole genome shotgun (WGS) entry which is preliminary data.</text>
</comment>
<keyword evidence="6" id="KW-1185">Reference proteome</keyword>
<gene>
    <name evidence="4 5" type="primary">nrdI</name>
    <name evidence="5" type="ORF">GCM10007359_03750</name>
</gene>
<dbReference type="AlphaFoldDB" id="A0A917INH9"/>
<dbReference type="EMBL" id="BMDC01000001">
    <property type="protein sequence ID" value="GGH58020.1"/>
    <property type="molecule type" value="Genomic_DNA"/>
</dbReference>
<dbReference type="PANTHER" id="PTHR37297:SF1">
    <property type="entry name" value="PROTEIN NRDI"/>
    <property type="match status" value="1"/>
</dbReference>
<evidence type="ECO:0000256" key="3">
    <source>
        <dbReference type="ARBA" id="ARBA00020129"/>
    </source>
</evidence>
<dbReference type="SUPFAM" id="SSF52218">
    <property type="entry name" value="Flavoproteins"/>
    <property type="match status" value="1"/>
</dbReference>
<comment type="function">
    <text evidence="1 4">Probably involved in ribonucleotide reductase function.</text>
</comment>
<sequence>MKSQQAPLVVYFSSISENTHKFIQKTRVESLRLPLLTKDEPPVVDRPFVLCIPSYGRPNGAGSVPPQAVKFLNVEQNRAHLVGVIGAGNTNFGDLYCVAADKVAAKCQVPVLYRFELMGTAEDVHKVNEGLEEFWIQNSLY</sequence>
<evidence type="ECO:0000256" key="1">
    <source>
        <dbReference type="ARBA" id="ARBA00003999"/>
    </source>
</evidence>
<evidence type="ECO:0000313" key="6">
    <source>
        <dbReference type="Proteomes" id="UP000600171"/>
    </source>
</evidence>
<dbReference type="RefSeq" id="WP_188358637.1">
    <property type="nucleotide sequence ID" value="NZ_BMDC01000001.1"/>
</dbReference>
<reference evidence="5 6" key="1">
    <citation type="journal article" date="2014" name="Int. J. Syst. Evol. Microbiol.">
        <title>Complete genome sequence of Corynebacterium casei LMG S-19264T (=DSM 44701T), isolated from a smear-ripened cheese.</title>
        <authorList>
            <consortium name="US DOE Joint Genome Institute (JGI-PGF)"/>
            <person name="Walter F."/>
            <person name="Albersmeier A."/>
            <person name="Kalinowski J."/>
            <person name="Ruckert C."/>
        </authorList>
    </citation>
    <scope>NUCLEOTIDE SEQUENCE [LARGE SCALE GENOMIC DNA]</scope>
    <source>
        <strain evidence="5 6">CCM 8669</strain>
    </source>
</reference>
<evidence type="ECO:0000256" key="2">
    <source>
        <dbReference type="ARBA" id="ARBA00009942"/>
    </source>
</evidence>
<accession>A0A917INH9</accession>
<dbReference type="InterPro" id="IPR029039">
    <property type="entry name" value="Flavoprotein-like_sf"/>
</dbReference>
<dbReference type="PANTHER" id="PTHR37297">
    <property type="entry name" value="PROTEIN NRDI"/>
    <property type="match status" value="1"/>
</dbReference>
<evidence type="ECO:0000313" key="5">
    <source>
        <dbReference type="EMBL" id="GGH58020.1"/>
    </source>
</evidence>
<dbReference type="PIRSF" id="PIRSF005087">
    <property type="entry name" value="NrdI"/>
    <property type="match status" value="1"/>
</dbReference>